<dbReference type="Gramene" id="OE9A011858T1">
    <property type="protein sequence ID" value="OE9A011858C1"/>
    <property type="gene ID" value="OE9A011858"/>
</dbReference>
<comment type="caution">
    <text evidence="2">The sequence shown here is derived from an EMBL/GenBank/DDBJ whole genome shotgun (WGS) entry which is preliminary data.</text>
</comment>
<proteinExistence type="predicted"/>
<keyword evidence="1" id="KW-1133">Transmembrane helix</keyword>
<dbReference type="OrthoDB" id="629734at2759"/>
<gene>
    <name evidence="2" type="ORF">OLEA9_A011858</name>
</gene>
<evidence type="ECO:0000313" key="2">
    <source>
        <dbReference type="EMBL" id="CAA2946925.1"/>
    </source>
</evidence>
<feature type="non-terminal residue" evidence="2">
    <location>
        <position position="1"/>
    </location>
</feature>
<dbReference type="AlphaFoldDB" id="A0A8S0PHA8"/>
<keyword evidence="1" id="KW-0812">Transmembrane</keyword>
<feature type="transmembrane region" description="Helical" evidence="1">
    <location>
        <begin position="37"/>
        <end position="56"/>
    </location>
</feature>
<reference evidence="2 3" key="1">
    <citation type="submission" date="2019-12" db="EMBL/GenBank/DDBJ databases">
        <authorList>
            <person name="Alioto T."/>
            <person name="Alioto T."/>
            <person name="Gomez Garrido J."/>
        </authorList>
    </citation>
    <scope>NUCLEOTIDE SEQUENCE [LARGE SCALE GENOMIC DNA]</scope>
</reference>
<accession>A0A8S0PHA8</accession>
<name>A0A8S0PHA8_OLEEU</name>
<keyword evidence="3" id="KW-1185">Reference proteome</keyword>
<evidence type="ECO:0000256" key="1">
    <source>
        <dbReference type="SAM" id="Phobius"/>
    </source>
</evidence>
<evidence type="ECO:0000313" key="3">
    <source>
        <dbReference type="Proteomes" id="UP000594638"/>
    </source>
</evidence>
<protein>
    <submittedName>
        <fullName evidence="2">Uncharacterized protein</fullName>
    </submittedName>
</protein>
<dbReference type="Proteomes" id="UP000594638">
    <property type="component" value="Unassembled WGS sequence"/>
</dbReference>
<keyword evidence="1" id="KW-0472">Membrane</keyword>
<dbReference type="EMBL" id="CACTIH010000065">
    <property type="protein sequence ID" value="CAA2946925.1"/>
    <property type="molecule type" value="Genomic_DNA"/>
</dbReference>
<organism evidence="2 3">
    <name type="scientific">Olea europaea subsp. europaea</name>
    <dbReference type="NCBI Taxonomy" id="158383"/>
    <lineage>
        <taxon>Eukaryota</taxon>
        <taxon>Viridiplantae</taxon>
        <taxon>Streptophyta</taxon>
        <taxon>Embryophyta</taxon>
        <taxon>Tracheophyta</taxon>
        <taxon>Spermatophyta</taxon>
        <taxon>Magnoliopsida</taxon>
        <taxon>eudicotyledons</taxon>
        <taxon>Gunneridae</taxon>
        <taxon>Pentapetalae</taxon>
        <taxon>asterids</taxon>
        <taxon>lamiids</taxon>
        <taxon>Lamiales</taxon>
        <taxon>Oleaceae</taxon>
        <taxon>Oleeae</taxon>
        <taxon>Olea</taxon>
    </lineage>
</organism>
<sequence length="147" mass="16202">HLEQSSSYNFNKFLDGVPQLEKLIGHIYFTKVGLRQFTFIFLLYSFFVLLGSGSFQQSGFSCSPVSDFFFAVAGRYSWHLALGGGLWTGRELQSRSRRLASWSAGCAAGDSAAGRHSTAEIEAKKGEGFGFVLICYLNEYGLTGNLE</sequence>